<proteinExistence type="predicted"/>
<name>A0ABN7X147_GIGMA</name>
<reference evidence="1 2" key="1">
    <citation type="submission" date="2021-06" db="EMBL/GenBank/DDBJ databases">
        <authorList>
            <person name="Kallberg Y."/>
            <person name="Tangrot J."/>
            <person name="Rosling A."/>
        </authorList>
    </citation>
    <scope>NUCLEOTIDE SEQUENCE [LARGE SCALE GENOMIC DNA]</scope>
    <source>
        <strain evidence="1 2">120-4 pot B 10/14</strain>
    </source>
</reference>
<gene>
    <name evidence="1" type="ORF">GMARGA_LOCUS37687</name>
</gene>
<evidence type="ECO:0000313" key="1">
    <source>
        <dbReference type="EMBL" id="CAG8845528.1"/>
    </source>
</evidence>
<dbReference type="Proteomes" id="UP000789901">
    <property type="component" value="Unassembled WGS sequence"/>
</dbReference>
<accession>A0ABN7X147</accession>
<comment type="caution">
    <text evidence="1">The sequence shown here is derived from an EMBL/GenBank/DDBJ whole genome shotgun (WGS) entry which is preliminary data.</text>
</comment>
<organism evidence="1 2">
    <name type="scientific">Gigaspora margarita</name>
    <dbReference type="NCBI Taxonomy" id="4874"/>
    <lineage>
        <taxon>Eukaryota</taxon>
        <taxon>Fungi</taxon>
        <taxon>Fungi incertae sedis</taxon>
        <taxon>Mucoromycota</taxon>
        <taxon>Glomeromycotina</taxon>
        <taxon>Glomeromycetes</taxon>
        <taxon>Diversisporales</taxon>
        <taxon>Gigasporaceae</taxon>
        <taxon>Gigaspora</taxon>
    </lineage>
</organism>
<dbReference type="EMBL" id="CAJVQB010079902">
    <property type="protein sequence ID" value="CAG8845528.1"/>
    <property type="molecule type" value="Genomic_DNA"/>
</dbReference>
<keyword evidence="2" id="KW-1185">Reference proteome</keyword>
<protein>
    <submittedName>
        <fullName evidence="1">21784_t:CDS:1</fullName>
    </submittedName>
</protein>
<sequence length="179" mass="21302">MTLNNIKELNKKQYGFPDEAEIQRVIKRVTQPGYRRINHFLPPNASETDRTKYSLCKSIIRYARENKLSEEDLKQRLDIDQVKLEYVLFCHLSQFSLEEQPPEPINTTTDECEVVILGFKRTILKISSHCWKRNEEFRASQKFKVKENLANWLLDKEIIKDLVQQLREEEVWFEGINAD</sequence>
<evidence type="ECO:0000313" key="2">
    <source>
        <dbReference type="Proteomes" id="UP000789901"/>
    </source>
</evidence>